<name>A0A8J8T558_HALGN</name>
<dbReference type="SUPFAM" id="SSF53955">
    <property type="entry name" value="Lysozyme-like"/>
    <property type="match status" value="1"/>
</dbReference>
<dbReference type="Gene3D" id="1.10.287.1490">
    <property type="match status" value="1"/>
</dbReference>
<dbReference type="PANTHER" id="PTHR38107:SF3">
    <property type="entry name" value="LYSOZYME RRRD-RELATED"/>
    <property type="match status" value="1"/>
</dbReference>
<dbReference type="OrthoDB" id="5358886at2759"/>
<evidence type="ECO:0000256" key="2">
    <source>
        <dbReference type="ARBA" id="ARBA00022638"/>
    </source>
</evidence>
<evidence type="ECO:0000313" key="6">
    <source>
        <dbReference type="Proteomes" id="UP000785679"/>
    </source>
</evidence>
<feature type="coiled-coil region" evidence="4">
    <location>
        <begin position="188"/>
        <end position="523"/>
    </location>
</feature>
<dbReference type="InterPro" id="IPR033907">
    <property type="entry name" value="Endolysin_autolysin"/>
</dbReference>
<dbReference type="InterPro" id="IPR051018">
    <property type="entry name" value="Bacteriophage_GH24"/>
</dbReference>
<proteinExistence type="predicted"/>
<keyword evidence="4" id="KW-0175">Coiled coil</keyword>
<reference evidence="5" key="1">
    <citation type="submission" date="2019-06" db="EMBL/GenBank/DDBJ databases">
        <authorList>
            <person name="Zheng W."/>
        </authorList>
    </citation>
    <scope>NUCLEOTIDE SEQUENCE</scope>
    <source>
        <strain evidence="5">QDHG01</strain>
    </source>
</reference>
<protein>
    <recommendedName>
        <fullName evidence="7">Lysozyme</fullName>
    </recommendedName>
</protein>
<accession>A0A8J8T558</accession>
<keyword evidence="6" id="KW-1185">Reference proteome</keyword>
<dbReference type="GO" id="GO:0016998">
    <property type="term" value="P:cell wall macromolecule catabolic process"/>
    <property type="evidence" value="ECO:0007669"/>
    <property type="project" value="InterPro"/>
</dbReference>
<sequence>MEQRPVQSLLSLEDFIKQNETLYLKATLVNGEWTLGWGHTGRVQSGHQIAEELAQMLLERDIGAAKELVNKYLGDVRLNENQRNALISYAYSVGEQKFSESSIVRRLRQQEDPNRVASQEFRQMAIGGMQARRQRELELFCKPLAQQVQQDRPLLQGAGNAHQHSESSQEDQSQFDRQFQGVNPQQELKDLQKKLEQQKNDIAGKLVELKKENERLQNELNQYKQAMEAIEKAKQEKDIELKELQKKQEEERERIRSYQEYKDNLDQQAEKLKQEITQKEIAIHEVQEEIKQREQEIQVKQQEIDKLHVEKQKIQDDISQNKLKIAKIEEQVKNFLESIDKLDKQITKLTEDIRTLKMQVSESSEKEETHKNILREIEENIKENEEQLQNLQKEYQASTRIYVQDPTANALLGSNIEAINQRIQKKSQEEEELRKTIATLAKLKAQLQQQESLQSEKTEQRQANRMQLQTAQTELKSNQENLSQLEIKHTQINEKLENLNLNMNELQDKRQALHNQKLTMEVNLKQIQTNQQLIQTQIQQMQAGIGQMQTQVKTLLQLVEKGTLEILQIMGCEKSVMSRSQNIFNSTQILQQVFQGIQHHLQKYNNTQAKKQVAYV</sequence>
<dbReference type="CDD" id="cd00737">
    <property type="entry name" value="lyz_endolysin_autolysin"/>
    <property type="match status" value="1"/>
</dbReference>
<evidence type="ECO:0000256" key="3">
    <source>
        <dbReference type="ARBA" id="ARBA00023200"/>
    </source>
</evidence>
<dbReference type="GO" id="GO:0031640">
    <property type="term" value="P:killing of cells of another organism"/>
    <property type="evidence" value="ECO:0007669"/>
    <property type="project" value="UniProtKB-KW"/>
</dbReference>
<dbReference type="EMBL" id="RRYP01005741">
    <property type="protein sequence ID" value="TNV81783.1"/>
    <property type="molecule type" value="Genomic_DNA"/>
</dbReference>
<dbReference type="SUPFAM" id="SSF57997">
    <property type="entry name" value="Tropomyosin"/>
    <property type="match status" value="1"/>
</dbReference>
<comment type="caution">
    <text evidence="5">The sequence shown here is derived from an EMBL/GenBank/DDBJ whole genome shotgun (WGS) entry which is preliminary data.</text>
</comment>
<dbReference type="GO" id="GO:0042742">
    <property type="term" value="P:defense response to bacterium"/>
    <property type="evidence" value="ECO:0007669"/>
    <property type="project" value="UniProtKB-KW"/>
</dbReference>
<dbReference type="PANTHER" id="PTHR38107">
    <property type="match status" value="1"/>
</dbReference>
<dbReference type="Proteomes" id="UP000785679">
    <property type="component" value="Unassembled WGS sequence"/>
</dbReference>
<keyword evidence="1" id="KW-0929">Antimicrobial</keyword>
<dbReference type="InterPro" id="IPR002196">
    <property type="entry name" value="Glyco_hydro_24"/>
</dbReference>
<evidence type="ECO:0000256" key="4">
    <source>
        <dbReference type="SAM" id="Coils"/>
    </source>
</evidence>
<dbReference type="Pfam" id="PF00959">
    <property type="entry name" value="Phage_lysozyme"/>
    <property type="match status" value="1"/>
</dbReference>
<dbReference type="InterPro" id="IPR023347">
    <property type="entry name" value="Lysozyme_dom_sf"/>
</dbReference>
<gene>
    <name evidence="5" type="ORF">FGO68_gene8099</name>
</gene>
<organism evidence="5 6">
    <name type="scientific">Halteria grandinella</name>
    <dbReference type="NCBI Taxonomy" id="5974"/>
    <lineage>
        <taxon>Eukaryota</taxon>
        <taxon>Sar</taxon>
        <taxon>Alveolata</taxon>
        <taxon>Ciliophora</taxon>
        <taxon>Intramacronucleata</taxon>
        <taxon>Spirotrichea</taxon>
        <taxon>Stichotrichia</taxon>
        <taxon>Sporadotrichida</taxon>
        <taxon>Halteriidae</taxon>
        <taxon>Halteria</taxon>
    </lineage>
</organism>
<dbReference type="GO" id="GO:0009253">
    <property type="term" value="P:peptidoglycan catabolic process"/>
    <property type="evidence" value="ECO:0007669"/>
    <property type="project" value="InterPro"/>
</dbReference>
<evidence type="ECO:0008006" key="7">
    <source>
        <dbReference type="Google" id="ProtNLM"/>
    </source>
</evidence>
<dbReference type="Gene3D" id="1.10.530.40">
    <property type="match status" value="1"/>
</dbReference>
<dbReference type="InterPro" id="IPR023346">
    <property type="entry name" value="Lysozyme-like_dom_sf"/>
</dbReference>
<evidence type="ECO:0000313" key="5">
    <source>
        <dbReference type="EMBL" id="TNV81783.1"/>
    </source>
</evidence>
<keyword evidence="3" id="KW-1035">Host cytoplasm</keyword>
<evidence type="ECO:0000256" key="1">
    <source>
        <dbReference type="ARBA" id="ARBA00022529"/>
    </source>
</evidence>
<dbReference type="AlphaFoldDB" id="A0A8J8T558"/>
<dbReference type="GO" id="GO:0003796">
    <property type="term" value="F:lysozyme activity"/>
    <property type="evidence" value="ECO:0007669"/>
    <property type="project" value="InterPro"/>
</dbReference>
<keyword evidence="2" id="KW-0081">Bacteriolytic enzyme</keyword>